<dbReference type="Pfam" id="PF17667">
    <property type="entry name" value="Pkinase_fungal"/>
    <property type="match status" value="1"/>
</dbReference>
<dbReference type="Proteomes" id="UP001221757">
    <property type="component" value="Unassembled WGS sequence"/>
</dbReference>
<dbReference type="PANTHER" id="PTHR38248">
    <property type="entry name" value="FUNK1 6"/>
    <property type="match status" value="1"/>
</dbReference>
<dbReference type="InterPro" id="IPR040976">
    <property type="entry name" value="Pkinase_fungal"/>
</dbReference>
<organism evidence="3 4">
    <name type="scientific">Mycena rosella</name>
    <name type="common">Pink bonnet</name>
    <name type="synonym">Agaricus rosellus</name>
    <dbReference type="NCBI Taxonomy" id="1033263"/>
    <lineage>
        <taxon>Eukaryota</taxon>
        <taxon>Fungi</taxon>
        <taxon>Dikarya</taxon>
        <taxon>Basidiomycota</taxon>
        <taxon>Agaricomycotina</taxon>
        <taxon>Agaricomycetes</taxon>
        <taxon>Agaricomycetidae</taxon>
        <taxon>Agaricales</taxon>
        <taxon>Marasmiineae</taxon>
        <taxon>Mycenaceae</taxon>
        <taxon>Mycena</taxon>
    </lineage>
</organism>
<reference evidence="3" key="1">
    <citation type="submission" date="2023-03" db="EMBL/GenBank/DDBJ databases">
        <title>Massive genome expansion in bonnet fungi (Mycena s.s.) driven by repeated elements and novel gene families across ecological guilds.</title>
        <authorList>
            <consortium name="Lawrence Berkeley National Laboratory"/>
            <person name="Harder C.B."/>
            <person name="Miyauchi S."/>
            <person name="Viragh M."/>
            <person name="Kuo A."/>
            <person name="Thoen E."/>
            <person name="Andreopoulos B."/>
            <person name="Lu D."/>
            <person name="Skrede I."/>
            <person name="Drula E."/>
            <person name="Henrissat B."/>
            <person name="Morin E."/>
            <person name="Kohler A."/>
            <person name="Barry K."/>
            <person name="LaButti K."/>
            <person name="Morin E."/>
            <person name="Salamov A."/>
            <person name="Lipzen A."/>
            <person name="Mereny Z."/>
            <person name="Hegedus B."/>
            <person name="Baldrian P."/>
            <person name="Stursova M."/>
            <person name="Weitz H."/>
            <person name="Taylor A."/>
            <person name="Grigoriev I.V."/>
            <person name="Nagy L.G."/>
            <person name="Martin F."/>
            <person name="Kauserud H."/>
        </authorList>
    </citation>
    <scope>NUCLEOTIDE SEQUENCE</scope>
    <source>
        <strain evidence="3">CBHHK067</strain>
    </source>
</reference>
<feature type="region of interest" description="Disordered" evidence="1">
    <location>
        <begin position="402"/>
        <end position="514"/>
    </location>
</feature>
<dbReference type="InterPro" id="IPR000719">
    <property type="entry name" value="Prot_kinase_dom"/>
</dbReference>
<accession>A0AAD7GM29</accession>
<evidence type="ECO:0000259" key="2">
    <source>
        <dbReference type="PROSITE" id="PS50011"/>
    </source>
</evidence>
<dbReference type="InterPro" id="IPR008266">
    <property type="entry name" value="Tyr_kinase_AS"/>
</dbReference>
<dbReference type="InterPro" id="IPR011009">
    <property type="entry name" value="Kinase-like_dom_sf"/>
</dbReference>
<dbReference type="EMBL" id="JARKIE010000038">
    <property type="protein sequence ID" value="KAJ7695475.1"/>
    <property type="molecule type" value="Genomic_DNA"/>
</dbReference>
<proteinExistence type="predicted"/>
<dbReference type="PROSITE" id="PS50011">
    <property type="entry name" value="PROTEIN_KINASE_DOM"/>
    <property type="match status" value="1"/>
</dbReference>
<dbReference type="Gene3D" id="1.10.510.10">
    <property type="entry name" value="Transferase(Phosphotransferase) domain 1"/>
    <property type="match status" value="1"/>
</dbReference>
<evidence type="ECO:0000256" key="1">
    <source>
        <dbReference type="SAM" id="MobiDB-lite"/>
    </source>
</evidence>
<feature type="compositionally biased region" description="Basic residues" evidence="1">
    <location>
        <begin position="505"/>
        <end position="514"/>
    </location>
</feature>
<evidence type="ECO:0000313" key="3">
    <source>
        <dbReference type="EMBL" id="KAJ7695475.1"/>
    </source>
</evidence>
<feature type="domain" description="Protein kinase" evidence="2">
    <location>
        <begin position="1"/>
        <end position="363"/>
    </location>
</feature>
<comment type="caution">
    <text evidence="3">The sequence shown here is derived from an EMBL/GenBank/DDBJ whole genome shotgun (WGS) entry which is preliminary data.</text>
</comment>
<sequence>MYKVWQRTPADQRLPSEKRLSLLEATAHSRWVKAVQIRDGQPVHVDCFTIGQPLSQSDGLFSRATRVDRVLIKDDPDPTPYALKDAWRQACRRPEADFYDVIHMYCEKEGVDTRGMAKCHGTLELSAFPHHTTNSTGPDDLERCHTRSLLTPVGGLITTFATTKCLVEGLAKAVYHHKIAHDAGVLHRDISEGNVLFDETTLEGFLVDWDYAEFTEKGLENFEGWFSDRYAAEKKAKAKYTTIDKSLKELTGTFAFLAIQILRDQPKHSAGHDLESFYWLLIWIILRHTTDPSRDPKACHTLFDHDTKVARVMKDDWIRGKTSLAEALPLHAVAEALRTLVIVIRQNPVIEQAATNRIPIEGLATPQAPERPIEILHMDFLRVFDFALTKFVWPTDDKAIAFDPPSVKKTAPKPQTKDDLRQTALRRSAHSQGAAGPEPRQVTGEKRKLDWSGSASSGSLAASTAGTSSAGSSESSRKKSRTIKGGMMCKGGVAPQPAPEEPKKGRGKKGKRRT</sequence>
<feature type="compositionally biased region" description="Low complexity" evidence="1">
    <location>
        <begin position="452"/>
        <end position="474"/>
    </location>
</feature>
<evidence type="ECO:0000313" key="4">
    <source>
        <dbReference type="Proteomes" id="UP001221757"/>
    </source>
</evidence>
<dbReference type="PANTHER" id="PTHR38248:SF2">
    <property type="entry name" value="FUNK1 11"/>
    <property type="match status" value="1"/>
</dbReference>
<gene>
    <name evidence="3" type="ORF">B0H17DRAFT_1055979</name>
</gene>
<dbReference type="GO" id="GO:0005524">
    <property type="term" value="F:ATP binding"/>
    <property type="evidence" value="ECO:0007669"/>
    <property type="project" value="InterPro"/>
</dbReference>
<protein>
    <recommendedName>
        <fullName evidence="2">Protein kinase domain-containing protein</fullName>
    </recommendedName>
</protein>
<dbReference type="AlphaFoldDB" id="A0AAD7GM29"/>
<keyword evidence="4" id="KW-1185">Reference proteome</keyword>
<dbReference type="SUPFAM" id="SSF56112">
    <property type="entry name" value="Protein kinase-like (PK-like)"/>
    <property type="match status" value="1"/>
</dbReference>
<dbReference type="PROSITE" id="PS00109">
    <property type="entry name" value="PROTEIN_KINASE_TYR"/>
    <property type="match status" value="1"/>
</dbReference>
<dbReference type="GO" id="GO:0004672">
    <property type="term" value="F:protein kinase activity"/>
    <property type="evidence" value="ECO:0007669"/>
    <property type="project" value="InterPro"/>
</dbReference>
<name>A0AAD7GM29_MYCRO</name>